<reference evidence="13" key="1">
    <citation type="journal article" date="2019" name="Int. J. Syst. Evol. Microbiol.">
        <title>The Global Catalogue of Microorganisms (GCM) 10K type strain sequencing project: providing services to taxonomists for standard genome sequencing and annotation.</title>
        <authorList>
            <consortium name="The Broad Institute Genomics Platform"/>
            <consortium name="The Broad Institute Genome Sequencing Center for Infectious Disease"/>
            <person name="Wu L."/>
            <person name="Ma J."/>
        </authorList>
    </citation>
    <scope>NUCLEOTIDE SEQUENCE [LARGE SCALE GENOMIC DNA]</scope>
    <source>
        <strain evidence="13">CGMCC 1.12806</strain>
    </source>
</reference>
<dbReference type="PANTHER" id="PTHR45526:SF1">
    <property type="entry name" value="TRANSCRIPTIONAL REGULATORY PROTEIN DCUR-RELATED"/>
    <property type="match status" value="1"/>
</dbReference>
<keyword evidence="8 9" id="KW-0804">Transcription</keyword>
<organism evidence="12 13">
    <name type="scientific">Hafnia psychrotolerans</name>
    <dbReference type="NCBI Taxonomy" id="1477018"/>
    <lineage>
        <taxon>Bacteria</taxon>
        <taxon>Pseudomonadati</taxon>
        <taxon>Pseudomonadota</taxon>
        <taxon>Gammaproteobacteria</taxon>
        <taxon>Enterobacterales</taxon>
        <taxon>Hafniaceae</taxon>
        <taxon>Hafnia</taxon>
    </lineage>
</organism>
<evidence type="ECO:0000256" key="8">
    <source>
        <dbReference type="ARBA" id="ARBA00023163"/>
    </source>
</evidence>
<dbReference type="EMBL" id="BMFZ01000008">
    <property type="protein sequence ID" value="GGA53381.1"/>
    <property type="molecule type" value="Genomic_DNA"/>
</dbReference>
<accession>A0ABQ1GZ41</accession>
<feature type="domain" description="Response regulatory" evidence="11">
    <location>
        <begin position="17"/>
        <end position="133"/>
    </location>
</feature>
<dbReference type="Pfam" id="PF20714">
    <property type="entry name" value="HTH_64"/>
    <property type="match status" value="1"/>
</dbReference>
<protein>
    <recommendedName>
        <fullName evidence="9">Transcriptional regulatory protein</fullName>
    </recommendedName>
</protein>
<keyword evidence="5 9" id="KW-0805">Transcription regulation</keyword>
<evidence type="ECO:0000256" key="9">
    <source>
        <dbReference type="PIRNR" id="PIRNR006171"/>
    </source>
</evidence>
<dbReference type="PANTHER" id="PTHR45526">
    <property type="entry name" value="TRANSCRIPTIONAL REGULATORY PROTEIN DPIA"/>
    <property type="match status" value="1"/>
</dbReference>
<dbReference type="Pfam" id="PF00072">
    <property type="entry name" value="Response_reg"/>
    <property type="match status" value="1"/>
</dbReference>
<evidence type="ECO:0000256" key="10">
    <source>
        <dbReference type="PROSITE-ProRule" id="PRU00169"/>
    </source>
</evidence>
<dbReference type="SUPFAM" id="SSF52172">
    <property type="entry name" value="CheY-like"/>
    <property type="match status" value="1"/>
</dbReference>
<proteinExistence type="predicted"/>
<evidence type="ECO:0000256" key="7">
    <source>
        <dbReference type="ARBA" id="ARBA00023159"/>
    </source>
</evidence>
<keyword evidence="13" id="KW-1185">Reference proteome</keyword>
<dbReference type="Gene3D" id="3.40.50.2300">
    <property type="match status" value="1"/>
</dbReference>
<dbReference type="InterPro" id="IPR011006">
    <property type="entry name" value="CheY-like_superfamily"/>
</dbReference>
<evidence type="ECO:0000259" key="11">
    <source>
        <dbReference type="PROSITE" id="PS50110"/>
    </source>
</evidence>
<comment type="subcellular location">
    <subcellularLocation>
        <location evidence="1 9">Cytoplasm</location>
    </subcellularLocation>
</comment>
<evidence type="ECO:0000256" key="1">
    <source>
        <dbReference type="ARBA" id="ARBA00004496"/>
    </source>
</evidence>
<keyword evidence="7 9" id="KW-0010">Activator</keyword>
<keyword evidence="3 10" id="KW-0597">Phosphoprotein</keyword>
<keyword evidence="6 9" id="KW-0238">DNA-binding</keyword>
<evidence type="ECO:0000256" key="4">
    <source>
        <dbReference type="ARBA" id="ARBA00023012"/>
    </source>
</evidence>
<dbReference type="InterPro" id="IPR048714">
    <property type="entry name" value="DpiA-like_HTH"/>
</dbReference>
<evidence type="ECO:0000256" key="5">
    <source>
        <dbReference type="ARBA" id="ARBA00023015"/>
    </source>
</evidence>
<evidence type="ECO:0000313" key="12">
    <source>
        <dbReference type="EMBL" id="GGA53381.1"/>
    </source>
</evidence>
<dbReference type="InterPro" id="IPR001789">
    <property type="entry name" value="Sig_transdc_resp-reg_receiver"/>
</dbReference>
<dbReference type="InterPro" id="IPR024187">
    <property type="entry name" value="Sig_transdc_resp-reg_cit/mal"/>
</dbReference>
<keyword evidence="2 9" id="KW-0963">Cytoplasm</keyword>
<dbReference type="SMART" id="SM00448">
    <property type="entry name" value="REC"/>
    <property type="match status" value="1"/>
</dbReference>
<dbReference type="Proteomes" id="UP000627464">
    <property type="component" value="Unassembled WGS sequence"/>
</dbReference>
<evidence type="ECO:0000256" key="3">
    <source>
        <dbReference type="ARBA" id="ARBA00022553"/>
    </source>
</evidence>
<evidence type="ECO:0000256" key="6">
    <source>
        <dbReference type="ARBA" id="ARBA00023125"/>
    </source>
</evidence>
<dbReference type="PIRSF" id="PIRSF006171">
    <property type="entry name" value="RR_citrat_malat"/>
    <property type="match status" value="1"/>
</dbReference>
<gene>
    <name evidence="12" type="ORF">GCM10011328_31180</name>
</gene>
<keyword evidence="4 9" id="KW-0902">Two-component regulatory system</keyword>
<sequence length="246" mass="27669">MNNHNVQNSINQGSALDVVIVEDEPYLAGLHRDFIEQNFNLRVVSIAATLAQAKTQLQLYRPRLLLLDNFLPDGQGIELIDSALLKSLDCSVIFITAASDMHTCSQAMRGGAFDYIIKPVSFQRLRNSLERFLQLVHQLRHVKVLDQQALDRLYNLPASDIPTAPATKGIEPNTLELVQRVFSEGGDRNWSVDDVVEKVGISKTTGRRYLEYCVEIGFIAVEMQYGNIGHPRRLYRKIAGEEKSVS</sequence>
<dbReference type="RefSeq" id="WP_229746494.1">
    <property type="nucleotide sequence ID" value="NZ_BMFZ01000008.1"/>
</dbReference>
<dbReference type="InterPro" id="IPR051271">
    <property type="entry name" value="2C-system_Tx_regulators"/>
</dbReference>
<evidence type="ECO:0000256" key="2">
    <source>
        <dbReference type="ARBA" id="ARBA00022490"/>
    </source>
</evidence>
<comment type="caution">
    <text evidence="12">The sequence shown here is derived from an EMBL/GenBank/DDBJ whole genome shotgun (WGS) entry which is preliminary data.</text>
</comment>
<name>A0ABQ1GZ41_9GAMM</name>
<evidence type="ECO:0000313" key="13">
    <source>
        <dbReference type="Proteomes" id="UP000627464"/>
    </source>
</evidence>
<feature type="modified residue" description="4-aspartylphosphate" evidence="10">
    <location>
        <position position="68"/>
    </location>
</feature>
<dbReference type="PROSITE" id="PS50110">
    <property type="entry name" value="RESPONSE_REGULATORY"/>
    <property type="match status" value="1"/>
</dbReference>